<evidence type="ECO:0000259" key="8">
    <source>
        <dbReference type="Pfam" id="PF01182"/>
    </source>
</evidence>
<reference evidence="10" key="1">
    <citation type="journal article" date="2018" name="Front. Microbiol.">
        <title>Genome-Based Analysis Reveals the Taxonomy and Diversity of the Family Idiomarinaceae.</title>
        <authorList>
            <person name="Liu Y."/>
            <person name="Lai Q."/>
            <person name="Shao Z."/>
        </authorList>
    </citation>
    <scope>NUCLEOTIDE SEQUENCE [LARGE SCALE GENOMIC DNA]</scope>
    <source>
        <strain evidence="10">AIS</strain>
    </source>
</reference>
<dbReference type="CDD" id="cd01400">
    <property type="entry name" value="6PGL"/>
    <property type="match status" value="1"/>
</dbReference>
<proteinExistence type="inferred from homology"/>
<comment type="catalytic activity">
    <reaction evidence="1 7">
        <text>6-phospho-D-glucono-1,5-lactone + H2O = 6-phospho-D-gluconate + H(+)</text>
        <dbReference type="Rhea" id="RHEA:12556"/>
        <dbReference type="ChEBI" id="CHEBI:15377"/>
        <dbReference type="ChEBI" id="CHEBI:15378"/>
        <dbReference type="ChEBI" id="CHEBI:57955"/>
        <dbReference type="ChEBI" id="CHEBI:58759"/>
        <dbReference type="EC" id="3.1.1.31"/>
    </reaction>
</comment>
<protein>
    <recommendedName>
        <fullName evidence="6 7">6-phosphogluconolactonase</fullName>
        <shortName evidence="7">6PGL</shortName>
        <ecNumber evidence="5 7">3.1.1.31</ecNumber>
    </recommendedName>
</protein>
<comment type="function">
    <text evidence="2 7">Hydrolysis of 6-phosphogluconolactone to 6-phosphogluconate.</text>
</comment>
<name>A0A432WSZ0_9GAMM</name>
<dbReference type="EMBL" id="PIPP01000003">
    <property type="protein sequence ID" value="RUO36890.1"/>
    <property type="molecule type" value="Genomic_DNA"/>
</dbReference>
<dbReference type="OrthoDB" id="9810967at2"/>
<evidence type="ECO:0000256" key="5">
    <source>
        <dbReference type="ARBA" id="ARBA00013198"/>
    </source>
</evidence>
<dbReference type="InterPro" id="IPR037171">
    <property type="entry name" value="NagB/RpiA_transferase-like"/>
</dbReference>
<evidence type="ECO:0000256" key="2">
    <source>
        <dbReference type="ARBA" id="ARBA00002681"/>
    </source>
</evidence>
<evidence type="ECO:0000313" key="9">
    <source>
        <dbReference type="EMBL" id="RUO36890.1"/>
    </source>
</evidence>
<dbReference type="GO" id="GO:0017057">
    <property type="term" value="F:6-phosphogluconolactonase activity"/>
    <property type="evidence" value="ECO:0007669"/>
    <property type="project" value="UniProtKB-UniRule"/>
</dbReference>
<dbReference type="EC" id="3.1.1.31" evidence="5 7"/>
<dbReference type="Pfam" id="PF01182">
    <property type="entry name" value="Glucosamine_iso"/>
    <property type="match status" value="1"/>
</dbReference>
<evidence type="ECO:0000256" key="6">
    <source>
        <dbReference type="ARBA" id="ARBA00020337"/>
    </source>
</evidence>
<evidence type="ECO:0000256" key="1">
    <source>
        <dbReference type="ARBA" id="ARBA00000832"/>
    </source>
</evidence>
<organism evidence="9 10">
    <name type="scientific">Aliidiomarina shirensis</name>
    <dbReference type="NCBI Taxonomy" id="1048642"/>
    <lineage>
        <taxon>Bacteria</taxon>
        <taxon>Pseudomonadati</taxon>
        <taxon>Pseudomonadota</taxon>
        <taxon>Gammaproteobacteria</taxon>
        <taxon>Alteromonadales</taxon>
        <taxon>Idiomarinaceae</taxon>
        <taxon>Aliidiomarina</taxon>
    </lineage>
</organism>
<dbReference type="UniPathway" id="UPA00115">
    <property type="reaction ID" value="UER00409"/>
</dbReference>
<feature type="domain" description="Glucosamine/galactosamine-6-phosphate isomerase" evidence="8">
    <location>
        <begin position="10"/>
        <end position="214"/>
    </location>
</feature>
<comment type="caution">
    <text evidence="9">The sequence shown here is derived from an EMBL/GenBank/DDBJ whole genome shotgun (WGS) entry which is preliminary data.</text>
</comment>
<dbReference type="NCBIfam" id="TIGR01198">
    <property type="entry name" value="pgl"/>
    <property type="match status" value="1"/>
</dbReference>
<dbReference type="PANTHER" id="PTHR11054">
    <property type="entry name" value="6-PHOSPHOGLUCONOLACTONASE"/>
    <property type="match status" value="1"/>
</dbReference>
<evidence type="ECO:0000256" key="3">
    <source>
        <dbReference type="ARBA" id="ARBA00004961"/>
    </source>
</evidence>
<dbReference type="GO" id="GO:0006098">
    <property type="term" value="P:pentose-phosphate shunt"/>
    <property type="evidence" value="ECO:0007669"/>
    <property type="project" value="UniProtKB-UniPathway"/>
</dbReference>
<keyword evidence="7" id="KW-0378">Hydrolase</keyword>
<evidence type="ECO:0000256" key="4">
    <source>
        <dbReference type="ARBA" id="ARBA00010662"/>
    </source>
</evidence>
<gene>
    <name evidence="7 9" type="primary">pgl</name>
    <name evidence="9" type="ORF">CWE13_08570</name>
</gene>
<dbReference type="InterPro" id="IPR039104">
    <property type="entry name" value="6PGL"/>
</dbReference>
<dbReference type="Gene3D" id="3.40.50.1360">
    <property type="match status" value="1"/>
</dbReference>
<comment type="pathway">
    <text evidence="3 7">Carbohydrate degradation; pentose phosphate pathway; D-ribulose 5-phosphate from D-glucose 6-phosphate (oxidative stage): step 2/3.</text>
</comment>
<dbReference type="PANTHER" id="PTHR11054:SF0">
    <property type="entry name" value="6-PHOSPHOGLUCONOLACTONASE"/>
    <property type="match status" value="1"/>
</dbReference>
<dbReference type="InterPro" id="IPR005900">
    <property type="entry name" value="6-phosphogluconolactonase_DevB"/>
</dbReference>
<sequence>MTLNMNKFQQSDTLTERLTQQISQILLEAVAARGHGYLVVSGGRTPIPFFQQLATQDLPWAQITVLLADDRWLPVQHEASNEALVHKHLLQHKAANATFVSLLSEHSTPTEGLAEVNKRLAALPCFDAVILGMGEDGHTASLFPESPQLNEGMTTTNPAVAITPIHAPFERISLSKTRLLNSHAIFFHLVGEAKKSILEQAMQPNAMLPASAFLLQNQVPVTVMLAVPEE</sequence>
<dbReference type="RefSeq" id="WP_126807731.1">
    <property type="nucleotide sequence ID" value="NZ_PIPP01000003.1"/>
</dbReference>
<evidence type="ECO:0000313" key="10">
    <source>
        <dbReference type="Proteomes" id="UP000286934"/>
    </source>
</evidence>
<dbReference type="InterPro" id="IPR006148">
    <property type="entry name" value="Glc/Gal-6P_isomerase"/>
</dbReference>
<comment type="similarity">
    <text evidence="4 7">Belongs to the glucosamine/galactosamine-6-phosphate isomerase family. 6-phosphogluconolactonase subfamily.</text>
</comment>
<accession>A0A432WSZ0</accession>
<dbReference type="AlphaFoldDB" id="A0A432WSZ0"/>
<dbReference type="Proteomes" id="UP000286934">
    <property type="component" value="Unassembled WGS sequence"/>
</dbReference>
<evidence type="ECO:0000256" key="7">
    <source>
        <dbReference type="RuleBase" id="RU365095"/>
    </source>
</evidence>
<dbReference type="GO" id="GO:0005975">
    <property type="term" value="P:carbohydrate metabolic process"/>
    <property type="evidence" value="ECO:0007669"/>
    <property type="project" value="UniProtKB-UniRule"/>
</dbReference>
<dbReference type="SUPFAM" id="SSF100950">
    <property type="entry name" value="NagB/RpiA/CoA transferase-like"/>
    <property type="match status" value="1"/>
</dbReference>
<keyword evidence="10" id="KW-1185">Reference proteome</keyword>